<protein>
    <submittedName>
        <fullName evidence="1">12748_t:CDS:1</fullName>
    </submittedName>
</protein>
<comment type="caution">
    <text evidence="1">The sequence shown here is derived from an EMBL/GenBank/DDBJ whole genome shotgun (WGS) entry which is preliminary data.</text>
</comment>
<gene>
    <name evidence="1" type="ORF">FMOSSE_LOCUS16694</name>
</gene>
<evidence type="ECO:0000313" key="2">
    <source>
        <dbReference type="Proteomes" id="UP000789375"/>
    </source>
</evidence>
<sequence length="149" mass="17388">MSQIRAQMQRDEQFLQIDKEAQQYKKMLSNLSSINNIEDDIQIFDNDEFIPNVSDTEIENDEESDNSLTGNMKITDNWRNIIASWVELIEDEVQDLEIENMVENFDITVANISQITHPVNDMQAKWNLCDIFTDNLEFPSYLESFIAGE</sequence>
<evidence type="ECO:0000313" key="1">
    <source>
        <dbReference type="EMBL" id="CAG8751909.1"/>
    </source>
</evidence>
<proteinExistence type="predicted"/>
<dbReference type="Proteomes" id="UP000789375">
    <property type="component" value="Unassembled WGS sequence"/>
</dbReference>
<dbReference type="AlphaFoldDB" id="A0A9N9IX23"/>
<reference evidence="1" key="1">
    <citation type="submission" date="2021-06" db="EMBL/GenBank/DDBJ databases">
        <authorList>
            <person name="Kallberg Y."/>
            <person name="Tangrot J."/>
            <person name="Rosling A."/>
        </authorList>
    </citation>
    <scope>NUCLEOTIDE SEQUENCE</scope>
    <source>
        <strain evidence="1">87-6 pot B 2015</strain>
    </source>
</reference>
<accession>A0A9N9IX23</accession>
<feature type="non-terminal residue" evidence="1">
    <location>
        <position position="149"/>
    </location>
</feature>
<dbReference type="EMBL" id="CAJVPP010025535">
    <property type="protein sequence ID" value="CAG8751909.1"/>
    <property type="molecule type" value="Genomic_DNA"/>
</dbReference>
<keyword evidence="2" id="KW-1185">Reference proteome</keyword>
<name>A0A9N9IX23_FUNMO</name>
<organism evidence="1 2">
    <name type="scientific">Funneliformis mosseae</name>
    <name type="common">Endomycorrhizal fungus</name>
    <name type="synonym">Glomus mosseae</name>
    <dbReference type="NCBI Taxonomy" id="27381"/>
    <lineage>
        <taxon>Eukaryota</taxon>
        <taxon>Fungi</taxon>
        <taxon>Fungi incertae sedis</taxon>
        <taxon>Mucoromycota</taxon>
        <taxon>Glomeromycotina</taxon>
        <taxon>Glomeromycetes</taxon>
        <taxon>Glomerales</taxon>
        <taxon>Glomeraceae</taxon>
        <taxon>Funneliformis</taxon>
    </lineage>
</organism>